<keyword evidence="2" id="KW-0812">Transmembrane</keyword>
<keyword evidence="2" id="KW-0472">Membrane</keyword>
<dbReference type="Proteomes" id="UP000199662">
    <property type="component" value="Unassembled WGS sequence"/>
</dbReference>
<keyword evidence="1" id="KW-0175">Coiled coil</keyword>
<gene>
    <name evidence="3" type="ORF">SAMN05660742_111136</name>
</gene>
<feature type="transmembrane region" description="Helical" evidence="2">
    <location>
        <begin position="40"/>
        <end position="55"/>
    </location>
</feature>
<dbReference type="AlphaFoldDB" id="A0A1H7AH92"/>
<accession>A0A1H7AH92</accession>
<evidence type="ECO:0008006" key="5">
    <source>
        <dbReference type="Google" id="ProtNLM"/>
    </source>
</evidence>
<dbReference type="STRING" id="84035.SAMN05660742_111136"/>
<keyword evidence="2" id="KW-1133">Transmembrane helix</keyword>
<evidence type="ECO:0000256" key="1">
    <source>
        <dbReference type="SAM" id="Coils"/>
    </source>
</evidence>
<evidence type="ECO:0000313" key="3">
    <source>
        <dbReference type="EMBL" id="SEJ60395.1"/>
    </source>
</evidence>
<evidence type="ECO:0000313" key="4">
    <source>
        <dbReference type="Proteomes" id="UP000199662"/>
    </source>
</evidence>
<organism evidence="3 4">
    <name type="scientific">Propionispira arboris</name>
    <dbReference type="NCBI Taxonomy" id="84035"/>
    <lineage>
        <taxon>Bacteria</taxon>
        <taxon>Bacillati</taxon>
        <taxon>Bacillota</taxon>
        <taxon>Negativicutes</taxon>
        <taxon>Selenomonadales</taxon>
        <taxon>Selenomonadaceae</taxon>
        <taxon>Propionispira</taxon>
    </lineage>
</organism>
<sequence>MSDEAIKRLFDKIDNLSDRLARVETMLEEREKNQTSSKSIIAWVITTAIAMYGAVHH</sequence>
<name>A0A1H7AH92_9FIRM</name>
<feature type="coiled-coil region" evidence="1">
    <location>
        <begin position="6"/>
        <end position="33"/>
    </location>
</feature>
<dbReference type="EMBL" id="FNZK01000011">
    <property type="protein sequence ID" value="SEJ60395.1"/>
    <property type="molecule type" value="Genomic_DNA"/>
</dbReference>
<evidence type="ECO:0000256" key="2">
    <source>
        <dbReference type="SAM" id="Phobius"/>
    </source>
</evidence>
<keyword evidence="4" id="KW-1185">Reference proteome</keyword>
<reference evidence="3 4" key="1">
    <citation type="submission" date="2016-10" db="EMBL/GenBank/DDBJ databases">
        <authorList>
            <person name="de Groot N.N."/>
        </authorList>
    </citation>
    <scope>NUCLEOTIDE SEQUENCE [LARGE SCALE GENOMIC DNA]</scope>
    <source>
        <strain evidence="3 4">DSM 2179</strain>
    </source>
</reference>
<protein>
    <recommendedName>
        <fullName evidence="5">Haemolysin XhlA</fullName>
    </recommendedName>
</protein>
<dbReference type="RefSeq" id="WP_177177578.1">
    <property type="nucleotide sequence ID" value="NZ_FNZK01000011.1"/>
</dbReference>
<proteinExistence type="predicted"/>